<dbReference type="Pfam" id="PF06179">
    <property type="entry name" value="Med22"/>
    <property type="match status" value="1"/>
</dbReference>
<feature type="compositionally biased region" description="Basic and acidic residues" evidence="6">
    <location>
        <begin position="142"/>
        <end position="158"/>
    </location>
</feature>
<keyword evidence="5" id="KW-0539">Nucleus</keyword>
<dbReference type="Gene3D" id="6.10.280.160">
    <property type="entry name" value="Mediator of RNA polymerase II transcription subunit 22"/>
    <property type="match status" value="1"/>
</dbReference>
<sequence length="158" mass="17311">MNPADRTKEALLARTESLCNAIYDERTTDPWGGNGFLSTILRTVKPADTSDYSNVERLDEARDFYTSAQKELTVREQSMGLIKTTQDLSTLIRGLQELWLFGGLDTLSDPADEEANRTKAVKVAEMIEVLAKSGPGVGKENGVQKEKNGEDVKGEADG</sequence>
<evidence type="ECO:0000256" key="2">
    <source>
        <dbReference type="ARBA" id="ARBA00005942"/>
    </source>
</evidence>
<evidence type="ECO:0000313" key="8">
    <source>
        <dbReference type="Proteomes" id="UP000799424"/>
    </source>
</evidence>
<dbReference type="Proteomes" id="UP000799424">
    <property type="component" value="Unassembled WGS sequence"/>
</dbReference>
<dbReference type="EMBL" id="MU006245">
    <property type="protein sequence ID" value="KAF2819305.1"/>
    <property type="molecule type" value="Genomic_DNA"/>
</dbReference>
<proteinExistence type="inferred from homology"/>
<organism evidence="7 8">
    <name type="scientific">Ophiobolus disseminans</name>
    <dbReference type="NCBI Taxonomy" id="1469910"/>
    <lineage>
        <taxon>Eukaryota</taxon>
        <taxon>Fungi</taxon>
        <taxon>Dikarya</taxon>
        <taxon>Ascomycota</taxon>
        <taxon>Pezizomycotina</taxon>
        <taxon>Dothideomycetes</taxon>
        <taxon>Pleosporomycetidae</taxon>
        <taxon>Pleosporales</taxon>
        <taxon>Pleosporineae</taxon>
        <taxon>Phaeosphaeriaceae</taxon>
        <taxon>Ophiobolus</taxon>
    </lineage>
</organism>
<evidence type="ECO:0000313" key="7">
    <source>
        <dbReference type="EMBL" id="KAF2819305.1"/>
    </source>
</evidence>
<comment type="subcellular location">
    <subcellularLocation>
        <location evidence="1">Nucleus</location>
    </subcellularLocation>
</comment>
<keyword evidence="8" id="KW-1185">Reference proteome</keyword>
<accession>A0A6A6ZGB5</accession>
<gene>
    <name evidence="7" type="ORF">CC86DRAFT_375163</name>
</gene>
<evidence type="ECO:0000256" key="1">
    <source>
        <dbReference type="ARBA" id="ARBA00004123"/>
    </source>
</evidence>
<dbReference type="GO" id="GO:0003712">
    <property type="term" value="F:transcription coregulator activity"/>
    <property type="evidence" value="ECO:0007669"/>
    <property type="project" value="InterPro"/>
</dbReference>
<feature type="region of interest" description="Disordered" evidence="6">
    <location>
        <begin position="134"/>
        <end position="158"/>
    </location>
</feature>
<comment type="similarity">
    <text evidence="2">Belongs to the Mediator complex subunit 22 family.</text>
</comment>
<evidence type="ECO:0000256" key="4">
    <source>
        <dbReference type="ARBA" id="ARBA00023163"/>
    </source>
</evidence>
<dbReference type="GO" id="GO:0016592">
    <property type="term" value="C:mediator complex"/>
    <property type="evidence" value="ECO:0007669"/>
    <property type="project" value="InterPro"/>
</dbReference>
<protein>
    <submittedName>
        <fullName evidence="7">Uncharacterized protein</fullName>
    </submittedName>
</protein>
<keyword evidence="3" id="KW-0805">Transcription regulation</keyword>
<dbReference type="InterPro" id="IPR009332">
    <property type="entry name" value="Med22"/>
</dbReference>
<dbReference type="GO" id="GO:0006357">
    <property type="term" value="P:regulation of transcription by RNA polymerase II"/>
    <property type="evidence" value="ECO:0007669"/>
    <property type="project" value="InterPro"/>
</dbReference>
<dbReference type="AlphaFoldDB" id="A0A6A6ZGB5"/>
<evidence type="ECO:0000256" key="6">
    <source>
        <dbReference type="SAM" id="MobiDB-lite"/>
    </source>
</evidence>
<name>A0A6A6ZGB5_9PLEO</name>
<dbReference type="OrthoDB" id="203279at2759"/>
<keyword evidence="4" id="KW-0804">Transcription</keyword>
<evidence type="ECO:0000256" key="3">
    <source>
        <dbReference type="ARBA" id="ARBA00023015"/>
    </source>
</evidence>
<reference evidence="7" key="1">
    <citation type="journal article" date="2020" name="Stud. Mycol.">
        <title>101 Dothideomycetes genomes: a test case for predicting lifestyles and emergence of pathogens.</title>
        <authorList>
            <person name="Haridas S."/>
            <person name="Albert R."/>
            <person name="Binder M."/>
            <person name="Bloem J."/>
            <person name="Labutti K."/>
            <person name="Salamov A."/>
            <person name="Andreopoulos B."/>
            <person name="Baker S."/>
            <person name="Barry K."/>
            <person name="Bills G."/>
            <person name="Bluhm B."/>
            <person name="Cannon C."/>
            <person name="Castanera R."/>
            <person name="Culley D."/>
            <person name="Daum C."/>
            <person name="Ezra D."/>
            <person name="Gonzalez J."/>
            <person name="Henrissat B."/>
            <person name="Kuo A."/>
            <person name="Liang C."/>
            <person name="Lipzen A."/>
            <person name="Lutzoni F."/>
            <person name="Magnuson J."/>
            <person name="Mondo S."/>
            <person name="Nolan M."/>
            <person name="Ohm R."/>
            <person name="Pangilinan J."/>
            <person name="Park H.-J."/>
            <person name="Ramirez L."/>
            <person name="Alfaro M."/>
            <person name="Sun H."/>
            <person name="Tritt A."/>
            <person name="Yoshinaga Y."/>
            <person name="Zwiers L.-H."/>
            <person name="Turgeon B."/>
            <person name="Goodwin S."/>
            <person name="Spatafora J."/>
            <person name="Crous P."/>
            <person name="Grigoriev I."/>
        </authorList>
    </citation>
    <scope>NUCLEOTIDE SEQUENCE</scope>
    <source>
        <strain evidence="7">CBS 113818</strain>
    </source>
</reference>
<evidence type="ECO:0000256" key="5">
    <source>
        <dbReference type="ARBA" id="ARBA00023242"/>
    </source>
</evidence>